<gene>
    <name evidence="2" type="ORF">OUO13_09030</name>
</gene>
<comment type="similarity">
    <text evidence="1">Belongs to the BolA/IbaG family.</text>
</comment>
<dbReference type="InterPro" id="IPR036065">
    <property type="entry name" value="BolA-like_sf"/>
</dbReference>
<dbReference type="InterPro" id="IPR002634">
    <property type="entry name" value="BolA"/>
</dbReference>
<reference evidence="2" key="1">
    <citation type="submission" date="2022-11" db="EMBL/GenBank/DDBJ databases">
        <title>Parathalassolutuus dongxingensis gen. nov., sp. nov., a novel member of family Oceanospirillaceae isolated from a coastal shrimp pond in Guangxi, China.</title>
        <authorList>
            <person name="Chen H."/>
        </authorList>
    </citation>
    <scope>NUCLEOTIDE SEQUENCE</scope>
    <source>
        <strain evidence="2">G-43</strain>
    </source>
</reference>
<dbReference type="SUPFAM" id="SSF82657">
    <property type="entry name" value="BolA-like"/>
    <property type="match status" value="1"/>
</dbReference>
<keyword evidence="3" id="KW-1185">Reference proteome</keyword>
<dbReference type="PIRSF" id="PIRSF003113">
    <property type="entry name" value="BolA"/>
    <property type="match status" value="1"/>
</dbReference>
<accession>A0A9X3ECZ5</accession>
<proteinExistence type="inferred from homology"/>
<sequence>MEISEVISRIQSGLPDALVTVEGADCNFTCKVVSPAFAGQRLVLRQQQVLACFSEELADGRLHALTVLAFTPEEQRSASSLVQLSI</sequence>
<dbReference type="Proteomes" id="UP001150830">
    <property type="component" value="Unassembled WGS sequence"/>
</dbReference>
<dbReference type="AlphaFoldDB" id="A0A9X3ECZ5"/>
<dbReference type="RefSeq" id="WP_283173539.1">
    <property type="nucleotide sequence ID" value="NZ_JAPNOA010000025.1"/>
</dbReference>
<dbReference type="EMBL" id="JAPNOA010000025">
    <property type="protein sequence ID" value="MCY0965328.1"/>
    <property type="molecule type" value="Genomic_DNA"/>
</dbReference>
<evidence type="ECO:0000313" key="2">
    <source>
        <dbReference type="EMBL" id="MCY0965328.1"/>
    </source>
</evidence>
<evidence type="ECO:0000256" key="1">
    <source>
        <dbReference type="RuleBase" id="RU003860"/>
    </source>
</evidence>
<dbReference type="Pfam" id="PF01722">
    <property type="entry name" value="BolA"/>
    <property type="match status" value="1"/>
</dbReference>
<protein>
    <submittedName>
        <fullName evidence="2">BolA/IbaG family iron-sulfur metabolism protein</fullName>
    </submittedName>
</protein>
<dbReference type="Gene3D" id="3.30.300.90">
    <property type="entry name" value="BolA-like"/>
    <property type="match status" value="1"/>
</dbReference>
<evidence type="ECO:0000313" key="3">
    <source>
        <dbReference type="Proteomes" id="UP001150830"/>
    </source>
</evidence>
<name>A0A9X3ECZ5_9GAMM</name>
<comment type="caution">
    <text evidence="2">The sequence shown here is derived from an EMBL/GenBank/DDBJ whole genome shotgun (WGS) entry which is preliminary data.</text>
</comment>
<organism evidence="2 3">
    <name type="scientific">Parathalassolituus penaei</name>
    <dbReference type="NCBI Taxonomy" id="2997323"/>
    <lineage>
        <taxon>Bacteria</taxon>
        <taxon>Pseudomonadati</taxon>
        <taxon>Pseudomonadota</taxon>
        <taxon>Gammaproteobacteria</taxon>
        <taxon>Oceanospirillales</taxon>
        <taxon>Oceanospirillaceae</taxon>
        <taxon>Parathalassolituus</taxon>
    </lineage>
</organism>